<accession>A0ABN1TUS2</accession>
<evidence type="ECO:0000313" key="2">
    <source>
        <dbReference type="EMBL" id="GAA1103790.1"/>
    </source>
</evidence>
<dbReference type="Pfam" id="PF13613">
    <property type="entry name" value="HTH_Tnp_4"/>
    <property type="match status" value="1"/>
</dbReference>
<evidence type="ECO:0000313" key="3">
    <source>
        <dbReference type="Proteomes" id="UP001499987"/>
    </source>
</evidence>
<evidence type="ECO:0000259" key="1">
    <source>
        <dbReference type="Pfam" id="PF13613"/>
    </source>
</evidence>
<comment type="caution">
    <text evidence="2">The sequence shown here is derived from an EMBL/GenBank/DDBJ whole genome shotgun (WGS) entry which is preliminary data.</text>
</comment>
<dbReference type="EMBL" id="BAAALD010000060">
    <property type="protein sequence ID" value="GAA1103790.1"/>
    <property type="molecule type" value="Genomic_DNA"/>
</dbReference>
<organism evidence="2 3">
    <name type="scientific">Kitasatospora arboriphila</name>
    <dbReference type="NCBI Taxonomy" id="258052"/>
    <lineage>
        <taxon>Bacteria</taxon>
        <taxon>Bacillati</taxon>
        <taxon>Actinomycetota</taxon>
        <taxon>Actinomycetes</taxon>
        <taxon>Kitasatosporales</taxon>
        <taxon>Streptomycetaceae</taxon>
        <taxon>Kitasatospora</taxon>
    </lineage>
</organism>
<keyword evidence="3" id="KW-1185">Reference proteome</keyword>
<feature type="domain" description="Transposase Helix-turn-helix" evidence="1">
    <location>
        <begin position="54"/>
        <end position="98"/>
    </location>
</feature>
<proteinExistence type="predicted"/>
<name>A0ABN1TUS2_9ACTN</name>
<reference evidence="2 3" key="1">
    <citation type="journal article" date="2019" name="Int. J. Syst. Evol. Microbiol.">
        <title>The Global Catalogue of Microorganisms (GCM) 10K type strain sequencing project: providing services to taxonomists for standard genome sequencing and annotation.</title>
        <authorList>
            <consortium name="The Broad Institute Genomics Platform"/>
            <consortium name="The Broad Institute Genome Sequencing Center for Infectious Disease"/>
            <person name="Wu L."/>
            <person name="Ma J."/>
        </authorList>
    </citation>
    <scope>NUCLEOTIDE SEQUENCE [LARGE SCALE GENOMIC DNA]</scope>
    <source>
        <strain evidence="2 3">JCM 13002</strain>
    </source>
</reference>
<dbReference type="InterPro" id="IPR027805">
    <property type="entry name" value="Transposase_HTH_dom"/>
</dbReference>
<gene>
    <name evidence="2" type="ORF">GCM10009663_52720</name>
</gene>
<protein>
    <recommendedName>
        <fullName evidence="1">Transposase Helix-turn-helix domain-containing protein</fullName>
    </recommendedName>
</protein>
<dbReference type="Proteomes" id="UP001499987">
    <property type="component" value="Unassembled WGS sequence"/>
</dbReference>
<sequence>MLELTNELVRDCGGDAPAQEAWQAVVEGLRHAVRGGVRLRAAGAGAKHRPVFTDRAVAALIHLRHGLPRAVLGLLLGVDRSTITRAVAEIRGMLARRGFAVPDRPGSPGWSNARNLWIGSGGHTFPGN</sequence>